<dbReference type="EMBL" id="CP093379">
    <property type="protein sequence ID" value="UNM96544.1"/>
    <property type="molecule type" value="Genomic_DNA"/>
</dbReference>
<sequence length="225" mass="24493">MNAKTGLLLLLISMLVGCKTISGAMDEEALSDAQEEAVIDEVVNEGEKKATEDRHIEEVPEVLEIIAASKETESGKVAPATVKAPAKKPEIAKASNEEVLDEVSPEEISDEVVEKPLLEDASIADICNEWKSHRGTANNKWVGQKIHFQGRMTSVSHSNQYGDSSNIVYIDANQLVSLGVMFNSIRETLRFSTGQPISLNGELSEIKRATGGRCLFIVKNADVVR</sequence>
<accession>A0ABY3X4D1</accession>
<proteinExistence type="predicted"/>
<name>A0ABY3X4D1_9GAMM</name>
<keyword evidence="1" id="KW-0732">Signal</keyword>
<gene>
    <name evidence="2" type="ORF">MMG00_01390</name>
</gene>
<evidence type="ECO:0000313" key="3">
    <source>
        <dbReference type="Proteomes" id="UP000829542"/>
    </source>
</evidence>
<dbReference type="Proteomes" id="UP000829542">
    <property type="component" value="Chromosome"/>
</dbReference>
<organism evidence="2 3">
    <name type="scientific">Ignatzschineria rhizosphaerae</name>
    <dbReference type="NCBI Taxonomy" id="2923279"/>
    <lineage>
        <taxon>Bacteria</taxon>
        <taxon>Pseudomonadati</taxon>
        <taxon>Pseudomonadota</taxon>
        <taxon>Gammaproteobacteria</taxon>
        <taxon>Cardiobacteriales</taxon>
        <taxon>Ignatzschineriaceae</taxon>
        <taxon>Ignatzschineria</taxon>
    </lineage>
</organism>
<keyword evidence="3" id="KW-1185">Reference proteome</keyword>
<dbReference type="RefSeq" id="WP_242150316.1">
    <property type="nucleotide sequence ID" value="NZ_CP093379.1"/>
</dbReference>
<evidence type="ECO:0000313" key="2">
    <source>
        <dbReference type="EMBL" id="UNM96544.1"/>
    </source>
</evidence>
<feature type="signal peptide" evidence="1">
    <location>
        <begin position="1"/>
        <end position="24"/>
    </location>
</feature>
<dbReference type="PROSITE" id="PS51257">
    <property type="entry name" value="PROKAR_LIPOPROTEIN"/>
    <property type="match status" value="1"/>
</dbReference>
<evidence type="ECO:0000256" key="1">
    <source>
        <dbReference type="SAM" id="SignalP"/>
    </source>
</evidence>
<feature type="chain" id="PRO_5045817768" evidence="1">
    <location>
        <begin position="25"/>
        <end position="225"/>
    </location>
</feature>
<reference evidence="2 3" key="1">
    <citation type="submission" date="2022-03" db="EMBL/GenBank/DDBJ databases">
        <title>Ignatzschineria rhizosphaerae HR5S32.</title>
        <authorList>
            <person name="Sun J.Q."/>
            <person name="Feng J.Y."/>
        </authorList>
    </citation>
    <scope>NUCLEOTIDE SEQUENCE [LARGE SCALE GENOMIC DNA]</scope>
    <source>
        <strain evidence="2 3">HR5S32</strain>
    </source>
</reference>
<protein>
    <submittedName>
        <fullName evidence="2">Uncharacterized protein</fullName>
    </submittedName>
</protein>